<dbReference type="Proteomes" id="UP001144256">
    <property type="component" value="Unassembled WGS sequence"/>
</dbReference>
<sequence>MKSSKSEIKKAVIIGVLIGIPIMIGIIIGNYLLHMNDIDLNKLPCITATELFKTNERYVGELVIVYGEVEQKEDYNIVLKHGADSLISCGFNDDAETIEDITVGNMVYIVGKCKGKLGLVVMTNCKRIEPKK</sequence>
<protein>
    <recommendedName>
        <fullName evidence="4">tRNA_anti-like</fullName>
    </recommendedName>
</protein>
<evidence type="ECO:0000313" key="2">
    <source>
        <dbReference type="EMBL" id="GKX29224.1"/>
    </source>
</evidence>
<evidence type="ECO:0000256" key="1">
    <source>
        <dbReference type="SAM" id="Phobius"/>
    </source>
</evidence>
<feature type="transmembrane region" description="Helical" evidence="1">
    <location>
        <begin position="12"/>
        <end position="33"/>
    </location>
</feature>
<evidence type="ECO:0000313" key="3">
    <source>
        <dbReference type="Proteomes" id="UP001144256"/>
    </source>
</evidence>
<organism evidence="2 3">
    <name type="scientific">Vallitalea longa</name>
    <dbReference type="NCBI Taxonomy" id="2936439"/>
    <lineage>
        <taxon>Bacteria</taxon>
        <taxon>Bacillati</taxon>
        <taxon>Bacillota</taxon>
        <taxon>Clostridia</taxon>
        <taxon>Lachnospirales</taxon>
        <taxon>Vallitaleaceae</taxon>
        <taxon>Vallitalea</taxon>
    </lineage>
</organism>
<evidence type="ECO:0008006" key="4">
    <source>
        <dbReference type="Google" id="ProtNLM"/>
    </source>
</evidence>
<name>A0A9W6DFZ3_9FIRM</name>
<keyword evidence="1" id="KW-0472">Membrane</keyword>
<accession>A0A9W6DFZ3</accession>
<dbReference type="EMBL" id="BRLB01000003">
    <property type="protein sequence ID" value="GKX29224.1"/>
    <property type="molecule type" value="Genomic_DNA"/>
</dbReference>
<keyword evidence="1" id="KW-1133">Transmembrane helix</keyword>
<reference evidence="2" key="1">
    <citation type="submission" date="2022-06" db="EMBL/GenBank/DDBJ databases">
        <title>Vallitalea longa sp. nov., an anaerobic bacterium isolated from marine sediment.</title>
        <authorList>
            <person name="Hirano S."/>
            <person name="Terahara T."/>
            <person name="Mori K."/>
            <person name="Hamada M."/>
            <person name="Matsumoto R."/>
            <person name="Kobayashi T."/>
        </authorList>
    </citation>
    <scope>NUCLEOTIDE SEQUENCE</scope>
    <source>
        <strain evidence="2">SH18-1</strain>
    </source>
</reference>
<proteinExistence type="predicted"/>
<keyword evidence="3" id="KW-1185">Reference proteome</keyword>
<comment type="caution">
    <text evidence="2">The sequence shown here is derived from an EMBL/GenBank/DDBJ whole genome shotgun (WGS) entry which is preliminary data.</text>
</comment>
<gene>
    <name evidence="2" type="ORF">SH1V18_17040</name>
</gene>
<keyword evidence="1" id="KW-0812">Transmembrane</keyword>
<dbReference type="AlphaFoldDB" id="A0A9W6DFZ3"/>
<dbReference type="RefSeq" id="WP_281814571.1">
    <property type="nucleotide sequence ID" value="NZ_BRLB01000003.1"/>
</dbReference>